<dbReference type="AlphaFoldDB" id="A0A378YFQ3"/>
<sequence length="54" mass="5875">MDILAIVLIVAGVLAALTTHEHRPPRHRYGRSVADLQARLAAESAGTFVPLRGW</sequence>
<dbReference type="RefSeq" id="WP_157533580.1">
    <property type="nucleotide sequence ID" value="NZ_UGRY01000002.1"/>
</dbReference>
<proteinExistence type="predicted"/>
<name>A0A378YFQ3_9NOCA</name>
<gene>
    <name evidence="1" type="ORF">NCTC1934_02341</name>
</gene>
<protein>
    <submittedName>
        <fullName evidence="1">Uncharacterized protein</fullName>
    </submittedName>
</protein>
<organism evidence="1 2">
    <name type="scientific">Nocardia otitidiscaviarum</name>
    <dbReference type="NCBI Taxonomy" id="1823"/>
    <lineage>
        <taxon>Bacteria</taxon>
        <taxon>Bacillati</taxon>
        <taxon>Actinomycetota</taxon>
        <taxon>Actinomycetes</taxon>
        <taxon>Mycobacteriales</taxon>
        <taxon>Nocardiaceae</taxon>
        <taxon>Nocardia</taxon>
    </lineage>
</organism>
<dbReference type="Proteomes" id="UP000255467">
    <property type="component" value="Unassembled WGS sequence"/>
</dbReference>
<reference evidence="1 2" key="1">
    <citation type="submission" date="2018-06" db="EMBL/GenBank/DDBJ databases">
        <authorList>
            <consortium name="Pathogen Informatics"/>
            <person name="Doyle S."/>
        </authorList>
    </citation>
    <scope>NUCLEOTIDE SEQUENCE [LARGE SCALE GENOMIC DNA]</scope>
    <source>
        <strain evidence="1 2">NCTC1934</strain>
    </source>
</reference>
<accession>A0A378YFQ3</accession>
<dbReference type="STRING" id="1406858.GCA_000710895_05380"/>
<keyword evidence="2" id="KW-1185">Reference proteome</keyword>
<evidence type="ECO:0000313" key="2">
    <source>
        <dbReference type="Proteomes" id="UP000255467"/>
    </source>
</evidence>
<dbReference type="EMBL" id="UGRY01000002">
    <property type="protein sequence ID" value="SUA76016.1"/>
    <property type="molecule type" value="Genomic_DNA"/>
</dbReference>
<evidence type="ECO:0000313" key="1">
    <source>
        <dbReference type="EMBL" id="SUA76016.1"/>
    </source>
</evidence>